<dbReference type="AlphaFoldDB" id="A0A1N7SPX6"/>
<dbReference type="EMBL" id="CYGY02000068">
    <property type="protein sequence ID" value="SIT49489.1"/>
    <property type="molecule type" value="Genomic_DNA"/>
</dbReference>
<keyword evidence="1" id="KW-0812">Transmembrane</keyword>
<protein>
    <submittedName>
        <fullName evidence="2">Uncharacterized protein</fullName>
    </submittedName>
</protein>
<keyword evidence="3" id="KW-1185">Reference proteome</keyword>
<comment type="caution">
    <text evidence="2">The sequence shown here is derived from an EMBL/GenBank/DDBJ whole genome shotgun (WGS) entry which is preliminary data.</text>
</comment>
<gene>
    <name evidence="2" type="ORF">BN2476_680174</name>
</gene>
<sequence length="56" mass="5705">MSAVSAFKLVLLSMMAIVALELVAKRLRLPPAAALLVGGAAMAFAPGLPRSPQCAL</sequence>
<keyword evidence="1" id="KW-1133">Transmembrane helix</keyword>
<accession>A0A1N7SPX6</accession>
<dbReference type="Proteomes" id="UP000195569">
    <property type="component" value="Unassembled WGS sequence"/>
</dbReference>
<keyword evidence="1" id="KW-0472">Membrane</keyword>
<proteinExistence type="predicted"/>
<name>A0A1N7SPX6_9BURK</name>
<feature type="transmembrane region" description="Helical" evidence="1">
    <location>
        <begin position="31"/>
        <end position="48"/>
    </location>
</feature>
<organism evidence="2 3">
    <name type="scientific">Paraburkholderia piptadeniae</name>
    <dbReference type="NCBI Taxonomy" id="1701573"/>
    <lineage>
        <taxon>Bacteria</taxon>
        <taxon>Pseudomonadati</taxon>
        <taxon>Pseudomonadota</taxon>
        <taxon>Betaproteobacteria</taxon>
        <taxon>Burkholderiales</taxon>
        <taxon>Burkholderiaceae</taxon>
        <taxon>Paraburkholderia</taxon>
    </lineage>
</organism>
<evidence type="ECO:0000313" key="3">
    <source>
        <dbReference type="Proteomes" id="UP000195569"/>
    </source>
</evidence>
<evidence type="ECO:0000256" key="1">
    <source>
        <dbReference type="SAM" id="Phobius"/>
    </source>
</evidence>
<feature type="transmembrane region" description="Helical" evidence="1">
    <location>
        <begin position="6"/>
        <end position="24"/>
    </location>
</feature>
<evidence type="ECO:0000313" key="2">
    <source>
        <dbReference type="EMBL" id="SIT49489.1"/>
    </source>
</evidence>
<dbReference type="RefSeq" id="WP_160111803.1">
    <property type="nucleotide sequence ID" value="NZ_CYGY02000068.1"/>
</dbReference>
<reference evidence="2" key="1">
    <citation type="submission" date="2016-12" db="EMBL/GenBank/DDBJ databases">
        <authorList>
            <person name="Moulin L."/>
        </authorList>
    </citation>
    <scope>NUCLEOTIDE SEQUENCE [LARGE SCALE GENOMIC DNA]</scope>
    <source>
        <strain evidence="2">STM 7183</strain>
    </source>
</reference>